<evidence type="ECO:0000256" key="6">
    <source>
        <dbReference type="SAM" id="MobiDB-lite"/>
    </source>
</evidence>
<keyword evidence="2" id="KW-0805">Transcription regulation</keyword>
<organism evidence="8 9">
    <name type="scientific">Gossypium tomentosum</name>
    <name type="common">Hawaiian cotton</name>
    <name type="synonym">Gossypium sandvicense</name>
    <dbReference type="NCBI Taxonomy" id="34277"/>
    <lineage>
        <taxon>Eukaryota</taxon>
        <taxon>Viridiplantae</taxon>
        <taxon>Streptophyta</taxon>
        <taxon>Embryophyta</taxon>
        <taxon>Tracheophyta</taxon>
        <taxon>Spermatophyta</taxon>
        <taxon>Magnoliopsida</taxon>
        <taxon>eudicotyledons</taxon>
        <taxon>Gunneridae</taxon>
        <taxon>Pentapetalae</taxon>
        <taxon>rosids</taxon>
        <taxon>malvids</taxon>
        <taxon>Malvales</taxon>
        <taxon>Malvaceae</taxon>
        <taxon>Malvoideae</taxon>
        <taxon>Gossypium</taxon>
    </lineage>
</organism>
<feature type="compositionally biased region" description="Basic and acidic residues" evidence="6">
    <location>
        <begin position="84"/>
        <end position="105"/>
    </location>
</feature>
<evidence type="ECO:0000256" key="4">
    <source>
        <dbReference type="ARBA" id="ARBA00023163"/>
    </source>
</evidence>
<dbReference type="PANTHER" id="PTHR31221">
    <property type="entry name" value="WRKY TRANSCRIPTION FACTOR PROTEIN 1-RELATED"/>
    <property type="match status" value="1"/>
</dbReference>
<evidence type="ECO:0000256" key="3">
    <source>
        <dbReference type="ARBA" id="ARBA00023125"/>
    </source>
</evidence>
<keyword evidence="4" id="KW-0804">Transcription</keyword>
<dbReference type="AlphaFoldDB" id="A0A5D2KK95"/>
<evidence type="ECO:0000256" key="2">
    <source>
        <dbReference type="ARBA" id="ARBA00023015"/>
    </source>
</evidence>
<dbReference type="PANTHER" id="PTHR31221:SF320">
    <property type="entry name" value="WRKY TRANSCRIPTION FACTOR 20"/>
    <property type="match status" value="1"/>
</dbReference>
<keyword evidence="3" id="KW-0238">DNA-binding</keyword>
<evidence type="ECO:0000256" key="5">
    <source>
        <dbReference type="ARBA" id="ARBA00023242"/>
    </source>
</evidence>
<protein>
    <recommendedName>
        <fullName evidence="7">WRKY domain-containing protein</fullName>
    </recommendedName>
</protein>
<comment type="subcellular location">
    <subcellularLocation>
        <location evidence="1">Nucleus</location>
    </subcellularLocation>
</comment>
<dbReference type="EMBL" id="CM017628">
    <property type="protein sequence ID" value="TYH67294.1"/>
    <property type="molecule type" value="Genomic_DNA"/>
</dbReference>
<dbReference type="PROSITE" id="PS50811">
    <property type="entry name" value="WRKY"/>
    <property type="match status" value="1"/>
</dbReference>
<dbReference type="InterPro" id="IPR036576">
    <property type="entry name" value="WRKY_dom_sf"/>
</dbReference>
<dbReference type="InterPro" id="IPR003657">
    <property type="entry name" value="WRKY_dom"/>
</dbReference>
<name>A0A5D2KK95_GOSTO</name>
<feature type="region of interest" description="Disordered" evidence="6">
    <location>
        <begin position="79"/>
        <end position="119"/>
    </location>
</feature>
<dbReference type="GO" id="GO:0003700">
    <property type="term" value="F:DNA-binding transcription factor activity"/>
    <property type="evidence" value="ECO:0007669"/>
    <property type="project" value="InterPro"/>
</dbReference>
<sequence length="291" mass="33263">MWDHEFRNFHCPTDHTCSRVSLSAADPCSYMRLNFTDSLQSPIGYGRSLEKALAFSHSSSSQPPFSSVGATPNSCISYSSTQDGSDKSNKDCQLKELEDGSESSKKGNKLANKKGEKKHKETRFAFMTKSEVDLLEDGYRWRKYGQKAVKNSPYPRSYYRCTTQKCRVKKRVERSFQDPSMVITTYEGQHKHPLPTTVKRPMLFPSFMLRPSPPPPRRRHELFTRMPGDMNNYQVAAGADSLMFAENFSPFLQVPDNELSKTWFLLRSLSTNHMNNESLLSTILPLSLYII</sequence>
<dbReference type="GO" id="GO:0005634">
    <property type="term" value="C:nucleus"/>
    <property type="evidence" value="ECO:0007669"/>
    <property type="project" value="UniProtKB-SubCell"/>
</dbReference>
<dbReference type="SMART" id="SM00774">
    <property type="entry name" value="WRKY"/>
    <property type="match status" value="1"/>
</dbReference>
<dbReference type="Pfam" id="PF03106">
    <property type="entry name" value="WRKY"/>
    <property type="match status" value="1"/>
</dbReference>
<keyword evidence="9" id="KW-1185">Reference proteome</keyword>
<feature type="compositionally biased region" description="Basic residues" evidence="6">
    <location>
        <begin position="106"/>
        <end position="117"/>
    </location>
</feature>
<dbReference type="SUPFAM" id="SSF118290">
    <property type="entry name" value="WRKY DNA-binding domain"/>
    <property type="match status" value="1"/>
</dbReference>
<evidence type="ECO:0000313" key="9">
    <source>
        <dbReference type="Proteomes" id="UP000322667"/>
    </source>
</evidence>
<dbReference type="GO" id="GO:0043565">
    <property type="term" value="F:sequence-specific DNA binding"/>
    <property type="evidence" value="ECO:0007669"/>
    <property type="project" value="InterPro"/>
</dbReference>
<dbReference type="Gene3D" id="2.20.25.80">
    <property type="entry name" value="WRKY domain"/>
    <property type="match status" value="1"/>
</dbReference>
<feature type="domain" description="WRKY" evidence="7">
    <location>
        <begin position="130"/>
        <end position="195"/>
    </location>
</feature>
<keyword evidence="5" id="KW-0539">Nucleus</keyword>
<evidence type="ECO:0000256" key="1">
    <source>
        <dbReference type="ARBA" id="ARBA00004123"/>
    </source>
</evidence>
<proteinExistence type="predicted"/>
<dbReference type="Proteomes" id="UP000322667">
    <property type="component" value="Chromosome D06"/>
</dbReference>
<dbReference type="InterPro" id="IPR044810">
    <property type="entry name" value="WRKY_plant"/>
</dbReference>
<evidence type="ECO:0000313" key="8">
    <source>
        <dbReference type="EMBL" id="TYH67294.1"/>
    </source>
</evidence>
<dbReference type="FunFam" id="2.20.25.80:FF:000003">
    <property type="entry name" value="WRKY transcription factor 57"/>
    <property type="match status" value="1"/>
</dbReference>
<reference evidence="8 9" key="1">
    <citation type="submission" date="2019-07" db="EMBL/GenBank/DDBJ databases">
        <title>WGS assembly of Gossypium tomentosum.</title>
        <authorList>
            <person name="Chen Z.J."/>
            <person name="Sreedasyam A."/>
            <person name="Ando A."/>
            <person name="Song Q."/>
            <person name="De L."/>
            <person name="Hulse-Kemp A."/>
            <person name="Ding M."/>
            <person name="Ye W."/>
            <person name="Kirkbride R."/>
            <person name="Jenkins J."/>
            <person name="Plott C."/>
            <person name="Lovell J."/>
            <person name="Lin Y.-M."/>
            <person name="Vaughn R."/>
            <person name="Liu B."/>
            <person name="Li W."/>
            <person name="Simpson S."/>
            <person name="Scheffler B."/>
            <person name="Saski C."/>
            <person name="Grover C."/>
            <person name="Hu G."/>
            <person name="Conover J."/>
            <person name="Carlson J."/>
            <person name="Shu S."/>
            <person name="Boston L."/>
            <person name="Williams M."/>
            <person name="Peterson D."/>
            <person name="Mcgee K."/>
            <person name="Jones D."/>
            <person name="Wendel J."/>
            <person name="Stelly D."/>
            <person name="Grimwood J."/>
            <person name="Schmutz J."/>
        </authorList>
    </citation>
    <scope>NUCLEOTIDE SEQUENCE [LARGE SCALE GENOMIC DNA]</scope>
    <source>
        <strain evidence="8">7179.01</strain>
    </source>
</reference>
<gene>
    <name evidence="8" type="ORF">ES332_D06G178700v1</name>
</gene>
<accession>A0A5D2KK95</accession>
<evidence type="ECO:0000259" key="7">
    <source>
        <dbReference type="PROSITE" id="PS50811"/>
    </source>
</evidence>